<dbReference type="Pfam" id="PF07541">
    <property type="entry name" value="EIF_2_alpha"/>
    <property type="match status" value="1"/>
</dbReference>
<sequence length="90" mass="9980">MLFCFQKATRKAESLGNDDCPVKIKLVAAPLYVLTTQTLDKSQGITVLTDAIKACSEEIDKYKGKLVVKEGARAVSEREDKLLAEQMDKM</sequence>
<dbReference type="OrthoDB" id="781729at2759"/>
<dbReference type="EMBL" id="SWLB01000006">
    <property type="protein sequence ID" value="KAF3337967.1"/>
    <property type="molecule type" value="Genomic_DNA"/>
</dbReference>
<dbReference type="AlphaFoldDB" id="A0A833RAT1"/>
<dbReference type="Gene3D" id="3.30.70.1130">
    <property type="entry name" value="EIF_2_alpha"/>
    <property type="match status" value="1"/>
</dbReference>
<dbReference type="PANTHER" id="PTHR10602">
    <property type="entry name" value="EUKARYOTIC TRANSLATION INITIATION FACTOR 2 SUBUNIT 1"/>
    <property type="match status" value="1"/>
</dbReference>
<dbReference type="SUPFAM" id="SSF110993">
    <property type="entry name" value="eIF-2-alpha, C-terminal domain"/>
    <property type="match status" value="1"/>
</dbReference>
<evidence type="ECO:0000256" key="1">
    <source>
        <dbReference type="ARBA" id="ARBA00022917"/>
    </source>
</evidence>
<dbReference type="PANTHER" id="PTHR10602:SF0">
    <property type="entry name" value="EUKARYOTIC TRANSLATION INITIATION FACTOR 2 SUBUNIT 1"/>
    <property type="match status" value="1"/>
</dbReference>
<comment type="caution">
    <text evidence="2">The sequence shown here is derived from an EMBL/GenBank/DDBJ whole genome shotgun (WGS) entry which is preliminary data.</text>
</comment>
<dbReference type="GO" id="GO:0005850">
    <property type="term" value="C:eukaryotic translation initiation factor 2 complex"/>
    <property type="evidence" value="ECO:0007669"/>
    <property type="project" value="TreeGrafter"/>
</dbReference>
<dbReference type="GO" id="GO:0003743">
    <property type="term" value="F:translation initiation factor activity"/>
    <property type="evidence" value="ECO:0007669"/>
    <property type="project" value="UniProtKB-KW"/>
</dbReference>
<reference evidence="2" key="1">
    <citation type="submission" date="2020-01" db="EMBL/GenBank/DDBJ databases">
        <title>Genome sequence of Kobresia littledalei, the first chromosome-level genome in the family Cyperaceae.</title>
        <authorList>
            <person name="Qu G."/>
        </authorList>
    </citation>
    <scope>NUCLEOTIDE SEQUENCE</scope>
    <source>
        <strain evidence="2">C.B.Clarke</strain>
        <tissue evidence="2">Leaf</tissue>
    </source>
</reference>
<dbReference type="GO" id="GO:0043022">
    <property type="term" value="F:ribosome binding"/>
    <property type="evidence" value="ECO:0007669"/>
    <property type="project" value="TreeGrafter"/>
</dbReference>
<keyword evidence="1" id="KW-0648">Protein biosynthesis</keyword>
<dbReference type="InterPro" id="IPR024055">
    <property type="entry name" value="TIF2_asu_C"/>
</dbReference>
<dbReference type="InterPro" id="IPR011488">
    <property type="entry name" value="TIF_2_asu"/>
</dbReference>
<keyword evidence="2" id="KW-0396">Initiation factor</keyword>
<gene>
    <name evidence="2" type="ORF">FCM35_KLT18554</name>
</gene>
<evidence type="ECO:0000313" key="3">
    <source>
        <dbReference type="Proteomes" id="UP000623129"/>
    </source>
</evidence>
<organism evidence="2 3">
    <name type="scientific">Carex littledalei</name>
    <dbReference type="NCBI Taxonomy" id="544730"/>
    <lineage>
        <taxon>Eukaryota</taxon>
        <taxon>Viridiplantae</taxon>
        <taxon>Streptophyta</taxon>
        <taxon>Embryophyta</taxon>
        <taxon>Tracheophyta</taxon>
        <taxon>Spermatophyta</taxon>
        <taxon>Magnoliopsida</taxon>
        <taxon>Liliopsida</taxon>
        <taxon>Poales</taxon>
        <taxon>Cyperaceae</taxon>
        <taxon>Cyperoideae</taxon>
        <taxon>Cariceae</taxon>
        <taxon>Carex</taxon>
        <taxon>Carex subgen. Euthyceras</taxon>
    </lineage>
</organism>
<dbReference type="GO" id="GO:0003723">
    <property type="term" value="F:RNA binding"/>
    <property type="evidence" value="ECO:0007669"/>
    <property type="project" value="InterPro"/>
</dbReference>
<name>A0A833RAT1_9POAL</name>
<protein>
    <submittedName>
        <fullName evidence="2">Eukaryotic translation initiation factor 2 subunit alpha-like protein</fullName>
    </submittedName>
</protein>
<keyword evidence="3" id="KW-1185">Reference proteome</keyword>
<proteinExistence type="predicted"/>
<accession>A0A833RAT1</accession>
<dbReference type="GO" id="GO:0033290">
    <property type="term" value="C:eukaryotic 48S preinitiation complex"/>
    <property type="evidence" value="ECO:0007669"/>
    <property type="project" value="TreeGrafter"/>
</dbReference>
<evidence type="ECO:0000313" key="2">
    <source>
        <dbReference type="EMBL" id="KAF3337967.1"/>
    </source>
</evidence>
<dbReference type="Proteomes" id="UP000623129">
    <property type="component" value="Unassembled WGS sequence"/>
</dbReference>